<dbReference type="InterPro" id="IPR036187">
    <property type="entry name" value="DNA_mismatch_repair_MutS_sf"/>
</dbReference>
<evidence type="ECO:0000259" key="1">
    <source>
        <dbReference type="Pfam" id="PF01624"/>
    </source>
</evidence>
<dbReference type="PANTHER" id="PTHR11361">
    <property type="entry name" value="DNA MISMATCH REPAIR PROTEIN MUTS FAMILY MEMBER"/>
    <property type="match status" value="1"/>
</dbReference>
<dbReference type="Pfam" id="PF05192">
    <property type="entry name" value="MutS_III"/>
    <property type="match status" value="1"/>
</dbReference>
<evidence type="ECO:0008006" key="5">
    <source>
        <dbReference type="Google" id="ProtNLM"/>
    </source>
</evidence>
<dbReference type="GO" id="GO:0005524">
    <property type="term" value="F:ATP binding"/>
    <property type="evidence" value="ECO:0007669"/>
    <property type="project" value="InterPro"/>
</dbReference>
<name>A0A382EM49_9ZZZZ</name>
<dbReference type="AlphaFoldDB" id="A0A382EM49"/>
<dbReference type="Gene3D" id="3.30.420.110">
    <property type="entry name" value="MutS, connector domain"/>
    <property type="match status" value="1"/>
</dbReference>
<protein>
    <recommendedName>
        <fullName evidence="5">DNA mismatch repair protein MutS core domain-containing protein</fullName>
    </recommendedName>
</protein>
<dbReference type="InterPro" id="IPR036678">
    <property type="entry name" value="MutS_con_dom_sf"/>
</dbReference>
<dbReference type="Gene3D" id="3.40.1170.10">
    <property type="entry name" value="DNA repair protein MutS, domain I"/>
    <property type="match status" value="1"/>
</dbReference>
<dbReference type="InterPro" id="IPR007695">
    <property type="entry name" value="DNA_mismatch_repair_MutS-lik_N"/>
</dbReference>
<dbReference type="Gene3D" id="1.10.1420.10">
    <property type="match status" value="1"/>
</dbReference>
<sequence>MGKSLTPAWKQYLSIKEDYIDSILLYRMGDFYEAFDNDAEILSSELQITLTKKEFGKGQVHLLAGIPFHSLDNHLPILVERGFRIAICEQIGLEPNSQGIIDRRVVRVVSPGTIFEDYLLDNNSNNYLMSAFTEKNNTGISYIDVSTGEIKVTRIDTQSLDSELARIRPSELLSLQSQKINSEYYGKNEFLDSTEFNNWVFDRSEYNNVSLIERNEWFNNNLVETKAFIGLINYLYRNMLFNTINFENVEYYKTSEYMFLDPQTRKNLGLFPDKNILNNSFSLFNTLNITKTSMGARLLKNYLGQPLINIKKIKLRQEIISWFYDNENISSKLADQLEKIFDIERLLSKLVNYRAGPREVLTLSQSLDMSLKVFEYLKSNFLPNKFQKLFTNSHKIKYICDLVNNSFEKQ</sequence>
<evidence type="ECO:0000259" key="3">
    <source>
        <dbReference type="Pfam" id="PF05192"/>
    </source>
</evidence>
<feature type="domain" description="DNA mismatch repair protein MutS-like N-terminal" evidence="1">
    <location>
        <begin position="6"/>
        <end position="117"/>
    </location>
</feature>
<feature type="domain" description="DNA mismatch repair protein MutS core" evidence="3">
    <location>
        <begin position="263"/>
        <end position="387"/>
    </location>
</feature>
<dbReference type="SUPFAM" id="SSF55271">
    <property type="entry name" value="DNA repair protein MutS, domain I"/>
    <property type="match status" value="1"/>
</dbReference>
<dbReference type="SUPFAM" id="SSF48334">
    <property type="entry name" value="DNA repair protein MutS, domain III"/>
    <property type="match status" value="1"/>
</dbReference>
<accession>A0A382EM49</accession>
<organism evidence="4">
    <name type="scientific">marine metagenome</name>
    <dbReference type="NCBI Taxonomy" id="408172"/>
    <lineage>
        <taxon>unclassified sequences</taxon>
        <taxon>metagenomes</taxon>
        <taxon>ecological metagenomes</taxon>
    </lineage>
</organism>
<dbReference type="InterPro" id="IPR016151">
    <property type="entry name" value="DNA_mismatch_repair_MutS_N"/>
</dbReference>
<dbReference type="SUPFAM" id="SSF53150">
    <property type="entry name" value="DNA repair protein MutS, domain II"/>
    <property type="match status" value="1"/>
</dbReference>
<proteinExistence type="predicted"/>
<dbReference type="EMBL" id="UINC01045253">
    <property type="protein sequence ID" value="SVB51790.1"/>
    <property type="molecule type" value="Genomic_DNA"/>
</dbReference>
<evidence type="ECO:0000259" key="2">
    <source>
        <dbReference type="Pfam" id="PF05188"/>
    </source>
</evidence>
<dbReference type="GO" id="GO:0140664">
    <property type="term" value="F:ATP-dependent DNA damage sensor activity"/>
    <property type="evidence" value="ECO:0007669"/>
    <property type="project" value="InterPro"/>
</dbReference>
<feature type="non-terminal residue" evidence="4">
    <location>
        <position position="410"/>
    </location>
</feature>
<dbReference type="GO" id="GO:0005829">
    <property type="term" value="C:cytosol"/>
    <property type="evidence" value="ECO:0007669"/>
    <property type="project" value="TreeGrafter"/>
</dbReference>
<gene>
    <name evidence="4" type="ORF">METZ01_LOCUS204644</name>
</gene>
<dbReference type="GO" id="GO:0030983">
    <property type="term" value="F:mismatched DNA binding"/>
    <property type="evidence" value="ECO:0007669"/>
    <property type="project" value="InterPro"/>
</dbReference>
<dbReference type="InterPro" id="IPR007696">
    <property type="entry name" value="DNA_mismatch_repair_MutS_core"/>
</dbReference>
<reference evidence="4" key="1">
    <citation type="submission" date="2018-05" db="EMBL/GenBank/DDBJ databases">
        <authorList>
            <person name="Lanie J.A."/>
            <person name="Ng W.-L."/>
            <person name="Kazmierczak K.M."/>
            <person name="Andrzejewski T.M."/>
            <person name="Davidsen T.M."/>
            <person name="Wayne K.J."/>
            <person name="Tettelin H."/>
            <person name="Glass J.I."/>
            <person name="Rusch D."/>
            <person name="Podicherti R."/>
            <person name="Tsui H.-C.T."/>
            <person name="Winkler M.E."/>
        </authorList>
    </citation>
    <scope>NUCLEOTIDE SEQUENCE</scope>
</reference>
<dbReference type="Pfam" id="PF01624">
    <property type="entry name" value="MutS_I"/>
    <property type="match status" value="1"/>
</dbReference>
<dbReference type="Pfam" id="PF05188">
    <property type="entry name" value="MutS_II"/>
    <property type="match status" value="1"/>
</dbReference>
<evidence type="ECO:0000313" key="4">
    <source>
        <dbReference type="EMBL" id="SVB51790.1"/>
    </source>
</evidence>
<dbReference type="InterPro" id="IPR045076">
    <property type="entry name" value="MutS"/>
</dbReference>
<dbReference type="GO" id="GO:0006298">
    <property type="term" value="P:mismatch repair"/>
    <property type="evidence" value="ECO:0007669"/>
    <property type="project" value="InterPro"/>
</dbReference>
<dbReference type="PANTHER" id="PTHR11361:SF34">
    <property type="entry name" value="DNA MISMATCH REPAIR PROTEIN MSH1, MITOCHONDRIAL"/>
    <property type="match status" value="1"/>
</dbReference>
<feature type="domain" description="DNA mismatch repair protein MutS connector" evidence="2">
    <location>
        <begin position="126"/>
        <end position="180"/>
    </location>
</feature>
<dbReference type="InterPro" id="IPR007860">
    <property type="entry name" value="DNA_mmatch_repair_MutS_con_dom"/>
</dbReference>